<dbReference type="EMBL" id="BONH01000005">
    <property type="protein sequence ID" value="GIF96417.1"/>
    <property type="molecule type" value="Genomic_DNA"/>
</dbReference>
<name>A0A8J3NXK6_9ACTN</name>
<keyword evidence="1" id="KW-0472">Membrane</keyword>
<evidence type="ECO:0000256" key="1">
    <source>
        <dbReference type="SAM" id="Phobius"/>
    </source>
</evidence>
<protein>
    <submittedName>
        <fullName evidence="2">Uncharacterized protein</fullName>
    </submittedName>
</protein>
<keyword evidence="1" id="KW-1133">Transmembrane helix</keyword>
<organism evidence="2 3">
    <name type="scientific">Catellatospora citrea</name>
    <dbReference type="NCBI Taxonomy" id="53366"/>
    <lineage>
        <taxon>Bacteria</taxon>
        <taxon>Bacillati</taxon>
        <taxon>Actinomycetota</taxon>
        <taxon>Actinomycetes</taxon>
        <taxon>Micromonosporales</taxon>
        <taxon>Micromonosporaceae</taxon>
        <taxon>Catellatospora</taxon>
    </lineage>
</organism>
<keyword evidence="1" id="KW-0812">Transmembrane</keyword>
<reference evidence="2 3" key="1">
    <citation type="submission" date="2021-01" db="EMBL/GenBank/DDBJ databases">
        <title>Whole genome shotgun sequence of Catellatospora citrea NBRC 14495.</title>
        <authorList>
            <person name="Komaki H."/>
            <person name="Tamura T."/>
        </authorList>
    </citation>
    <scope>NUCLEOTIDE SEQUENCE [LARGE SCALE GENOMIC DNA]</scope>
    <source>
        <strain evidence="2 3">NBRC 14495</strain>
    </source>
</reference>
<gene>
    <name evidence="2" type="ORF">Cci01nite_15110</name>
</gene>
<accession>A0A8J3NXK6</accession>
<dbReference type="AlphaFoldDB" id="A0A8J3NXK6"/>
<feature type="transmembrane region" description="Helical" evidence="1">
    <location>
        <begin position="68"/>
        <end position="87"/>
    </location>
</feature>
<dbReference type="Proteomes" id="UP000659904">
    <property type="component" value="Unassembled WGS sequence"/>
</dbReference>
<dbReference type="RefSeq" id="WP_120319401.1">
    <property type="nucleotide sequence ID" value="NZ_BONH01000005.1"/>
</dbReference>
<sequence>MWRLWYVLGAALVGFGLLIGAVAVYGYTQLVDEQARAEQLLSQSQGEAELRLRQVRIAGIEDDKGNNILFGVGSLLPIAGGVGLVVAGHRGRRRAA</sequence>
<evidence type="ECO:0000313" key="3">
    <source>
        <dbReference type="Proteomes" id="UP000659904"/>
    </source>
</evidence>
<comment type="caution">
    <text evidence="2">The sequence shown here is derived from an EMBL/GenBank/DDBJ whole genome shotgun (WGS) entry which is preliminary data.</text>
</comment>
<proteinExistence type="predicted"/>
<evidence type="ECO:0000313" key="2">
    <source>
        <dbReference type="EMBL" id="GIF96417.1"/>
    </source>
</evidence>
<keyword evidence="3" id="KW-1185">Reference proteome</keyword>